<proteinExistence type="predicted"/>
<gene>
    <name evidence="1" type="ORF">GS398_03840</name>
</gene>
<keyword evidence="2" id="KW-1185">Reference proteome</keyword>
<dbReference type="EMBL" id="WVHS01000001">
    <property type="protein sequence ID" value="MXV14417.1"/>
    <property type="molecule type" value="Genomic_DNA"/>
</dbReference>
<evidence type="ECO:0000313" key="1">
    <source>
        <dbReference type="EMBL" id="MXV14417.1"/>
    </source>
</evidence>
<sequence>MAKAIKVNLSVTRTALDKKLEKLEKKRKPIDLDKYAGKVNFGVDGLEYQLKVRDEWRSGSGRHLPDH</sequence>
<protein>
    <submittedName>
        <fullName evidence="1">Uncharacterized protein</fullName>
    </submittedName>
</protein>
<reference evidence="1 2" key="1">
    <citation type="submission" date="2019-11" db="EMBL/GenBank/DDBJ databases">
        <title>Pedobacter sp. HMF7056 Genome sequencing and assembly.</title>
        <authorList>
            <person name="Kang H."/>
            <person name="Kim H."/>
            <person name="Joh K."/>
        </authorList>
    </citation>
    <scope>NUCLEOTIDE SEQUENCE [LARGE SCALE GENOMIC DNA]</scope>
    <source>
        <strain evidence="1 2">HMF7056</strain>
    </source>
</reference>
<evidence type="ECO:0000313" key="2">
    <source>
        <dbReference type="Proteomes" id="UP000451233"/>
    </source>
</evidence>
<accession>A0A7K1XUE0</accession>
<dbReference type="RefSeq" id="WP_160905391.1">
    <property type="nucleotide sequence ID" value="NZ_WVHS01000001.1"/>
</dbReference>
<dbReference type="AlphaFoldDB" id="A0A7K1XUE0"/>
<organism evidence="1 2">
    <name type="scientific">Hufsiella ginkgonis</name>
    <dbReference type="NCBI Taxonomy" id="2695274"/>
    <lineage>
        <taxon>Bacteria</taxon>
        <taxon>Pseudomonadati</taxon>
        <taxon>Bacteroidota</taxon>
        <taxon>Sphingobacteriia</taxon>
        <taxon>Sphingobacteriales</taxon>
        <taxon>Sphingobacteriaceae</taxon>
        <taxon>Hufsiella</taxon>
    </lineage>
</organism>
<dbReference type="Proteomes" id="UP000451233">
    <property type="component" value="Unassembled WGS sequence"/>
</dbReference>
<name>A0A7K1XUE0_9SPHI</name>
<comment type="caution">
    <text evidence="1">The sequence shown here is derived from an EMBL/GenBank/DDBJ whole genome shotgun (WGS) entry which is preliminary data.</text>
</comment>